<evidence type="ECO:0000313" key="3">
    <source>
        <dbReference type="Proteomes" id="UP000740413"/>
    </source>
</evidence>
<name>A0ABS5WCP1_9FLAO</name>
<feature type="transmembrane region" description="Helical" evidence="1">
    <location>
        <begin position="117"/>
        <end position="137"/>
    </location>
</feature>
<sequence length="140" mass="16318">MSIAIIRLLLDFGLVVLIWIIQRIVYPSFLHYETQNLIVWHNAYTARFSTIVIPLMLGQLAISIYQVIVVANLYTVISIVCIVLIWASTFLQFVPIHSQISKGIVSEKMLISLVKKNWTRTILWTLLFIFSFTYYAYWSL</sequence>
<dbReference type="RefSeq" id="WP_214610899.1">
    <property type="nucleotide sequence ID" value="NZ_JACATN010000002.1"/>
</dbReference>
<proteinExistence type="predicted"/>
<evidence type="ECO:0000313" key="2">
    <source>
        <dbReference type="EMBL" id="MBT2160678.1"/>
    </source>
</evidence>
<dbReference type="EMBL" id="JACATN010000002">
    <property type="protein sequence ID" value="MBT2160678.1"/>
    <property type="molecule type" value="Genomic_DNA"/>
</dbReference>
<dbReference type="Proteomes" id="UP000740413">
    <property type="component" value="Unassembled WGS sequence"/>
</dbReference>
<feature type="transmembrane region" description="Helical" evidence="1">
    <location>
        <begin position="74"/>
        <end position="96"/>
    </location>
</feature>
<organism evidence="2 3">
    <name type="scientific">Zobellia barbeyronii</name>
    <dbReference type="NCBI Taxonomy" id="2748009"/>
    <lineage>
        <taxon>Bacteria</taxon>
        <taxon>Pseudomonadati</taxon>
        <taxon>Bacteroidota</taxon>
        <taxon>Flavobacteriia</taxon>
        <taxon>Flavobacteriales</taxon>
        <taxon>Flavobacteriaceae</taxon>
        <taxon>Zobellia</taxon>
    </lineage>
</organism>
<keyword evidence="3" id="KW-1185">Reference proteome</keyword>
<keyword evidence="1" id="KW-0472">Membrane</keyword>
<comment type="caution">
    <text evidence="2">The sequence shown here is derived from an EMBL/GenBank/DDBJ whole genome shotgun (WGS) entry which is preliminary data.</text>
</comment>
<evidence type="ECO:0000256" key="1">
    <source>
        <dbReference type="SAM" id="Phobius"/>
    </source>
</evidence>
<evidence type="ECO:0008006" key="4">
    <source>
        <dbReference type="Google" id="ProtNLM"/>
    </source>
</evidence>
<keyword evidence="1" id="KW-0812">Transmembrane</keyword>
<feature type="transmembrane region" description="Helical" evidence="1">
    <location>
        <begin position="6"/>
        <end position="26"/>
    </location>
</feature>
<feature type="transmembrane region" description="Helical" evidence="1">
    <location>
        <begin position="46"/>
        <end position="68"/>
    </location>
</feature>
<keyword evidence="1" id="KW-1133">Transmembrane helix</keyword>
<gene>
    <name evidence="2" type="ORF">HW347_05325</name>
</gene>
<protein>
    <recommendedName>
        <fullName evidence="4">Integral membrane protein</fullName>
    </recommendedName>
</protein>
<accession>A0ABS5WCP1</accession>
<reference evidence="3" key="1">
    <citation type="submission" date="2023-07" db="EMBL/GenBank/DDBJ databases">
        <title>Zobellia barbeyronii sp. nov., a new marine flavobacterium, isolated from green and red algae.</title>
        <authorList>
            <person name="Nedashkovskaya O.I."/>
            <person name="Otstavnykh N."/>
            <person name="Zhukova N."/>
            <person name="Guzev K."/>
            <person name="Chausova V."/>
            <person name="Tekutyeva L."/>
            <person name="Mikhailov V."/>
            <person name="Isaeva M."/>
        </authorList>
    </citation>
    <scope>NUCLEOTIDE SEQUENCE [LARGE SCALE GENOMIC DNA]</scope>
    <source>
        <strain evidence="3">KMM 6746</strain>
    </source>
</reference>